<proteinExistence type="predicted"/>
<dbReference type="PANTHER" id="PTHR11361">
    <property type="entry name" value="DNA MISMATCH REPAIR PROTEIN MUTS FAMILY MEMBER"/>
    <property type="match status" value="1"/>
</dbReference>
<keyword evidence="4" id="KW-1133">Transmembrane helix</keyword>
<dbReference type="GO" id="GO:0005829">
    <property type="term" value="C:cytosol"/>
    <property type="evidence" value="ECO:0007669"/>
    <property type="project" value="TreeGrafter"/>
</dbReference>
<dbReference type="GO" id="GO:0030983">
    <property type="term" value="F:mismatched DNA binding"/>
    <property type="evidence" value="ECO:0007669"/>
    <property type="project" value="InterPro"/>
</dbReference>
<accession>A0A9Q6HQV8</accession>
<keyword evidence="3" id="KW-0238">DNA-binding</keyword>
<evidence type="ECO:0000256" key="4">
    <source>
        <dbReference type="SAM" id="Phobius"/>
    </source>
</evidence>
<keyword evidence="1" id="KW-0547">Nucleotide-binding</keyword>
<sequence length="530" mass="61518">MPTLLWFFIAFVVAAILITLASKIIGNKKLKHNIQSLWDRRKPLENFIRPYHRYSYQYDSFKHQYDAHILLDDKTWSDLNMDAVFDKMNFNFTAIGEMRLYAALRRMFEVKDSKLIRHFKTDVSFRQQVSFHLAQIGKAIYPMFPNQLLYVKRNNFFMLCTYLPLIFLIATFFAPSVGIILTIFSLIFNMILSGSLKKTFDQDLNSMFYTSTVIKKAYDIHNLEQAPKLNVNFNHFKTARKFSGLLGRINSNDEAFVIAMLFKLMFMLDYQIFHLIQKSFKNYDEEVMACYEYVSSIDNHYSVALWRETLDNYTVPECTQADVLDFDELTHPLISEAISNDLKIKYPILLTGSNASGKSTFMKAVALNLVLAQTVDTVTASRFTYKPGLVYTSMVNQDDILSGDSYFMTEIKSIRRLFELHSQSKVYCFIDEIFKGTNTTERIAASESVLSYLEQLSGYHVIAATHDIELSSLLEKTYENFHFNESIADDNIVFDYKIKAGKANTRNAIELLRIMDFPHQIYNRAKSKVD</sequence>
<dbReference type="Proteomes" id="UP000241960">
    <property type="component" value="Unassembled WGS sequence"/>
</dbReference>
<evidence type="ECO:0000313" key="7">
    <source>
        <dbReference type="Proteomes" id="UP000241960"/>
    </source>
</evidence>
<dbReference type="Gene3D" id="3.40.50.300">
    <property type="entry name" value="P-loop containing nucleotide triphosphate hydrolases"/>
    <property type="match status" value="1"/>
</dbReference>
<reference evidence="6 7" key="1">
    <citation type="journal article" date="2016" name="Front. Microbiol.">
        <title>Comprehensive Phylogenetic Analysis of Bovine Non-aureus Staphylococci Species Based on Whole-Genome Sequencing.</title>
        <authorList>
            <person name="Naushad S."/>
            <person name="Barkema H.W."/>
            <person name="Luby C."/>
            <person name="Condas L.A."/>
            <person name="Nobrega D.B."/>
            <person name="Carson D.A."/>
            <person name="De Buck J."/>
        </authorList>
    </citation>
    <scope>NUCLEOTIDE SEQUENCE [LARGE SCALE GENOMIC DNA]</scope>
    <source>
        <strain evidence="6 7">SNUC 1231</strain>
    </source>
</reference>
<protein>
    <submittedName>
        <fullName evidence="6">DNA mismatch repair protein MutS</fullName>
    </submittedName>
</protein>
<evidence type="ECO:0000313" key="6">
    <source>
        <dbReference type="EMBL" id="PTI77119.1"/>
    </source>
</evidence>
<keyword evidence="4" id="KW-0812">Transmembrane</keyword>
<name>A0A9Q6HQV8_9STAP</name>
<dbReference type="GO" id="GO:0140664">
    <property type="term" value="F:ATP-dependent DNA damage sensor activity"/>
    <property type="evidence" value="ECO:0007669"/>
    <property type="project" value="InterPro"/>
</dbReference>
<feature type="transmembrane region" description="Helical" evidence="4">
    <location>
        <begin position="6"/>
        <end position="26"/>
    </location>
</feature>
<dbReference type="EMBL" id="PZFQ01000005">
    <property type="protein sequence ID" value="PTI77119.1"/>
    <property type="molecule type" value="Genomic_DNA"/>
</dbReference>
<evidence type="ECO:0000256" key="1">
    <source>
        <dbReference type="ARBA" id="ARBA00022741"/>
    </source>
</evidence>
<keyword evidence="4" id="KW-0472">Membrane</keyword>
<dbReference type="PANTHER" id="PTHR11361:SF152">
    <property type="entry name" value="DNA MISMATCH REPAIR PROTEIN"/>
    <property type="match status" value="1"/>
</dbReference>
<dbReference type="InterPro" id="IPR045076">
    <property type="entry name" value="MutS"/>
</dbReference>
<comment type="caution">
    <text evidence="6">The sequence shown here is derived from an EMBL/GenBank/DDBJ whole genome shotgun (WGS) entry which is preliminary data.</text>
</comment>
<dbReference type="InterPro" id="IPR000432">
    <property type="entry name" value="DNA_mismatch_repair_MutS_C"/>
</dbReference>
<evidence type="ECO:0000256" key="3">
    <source>
        <dbReference type="ARBA" id="ARBA00023125"/>
    </source>
</evidence>
<gene>
    <name evidence="6" type="ORF">BU058_02380</name>
</gene>
<dbReference type="GO" id="GO:0005524">
    <property type="term" value="F:ATP binding"/>
    <property type="evidence" value="ECO:0007669"/>
    <property type="project" value="UniProtKB-KW"/>
</dbReference>
<dbReference type="InterPro" id="IPR027417">
    <property type="entry name" value="P-loop_NTPase"/>
</dbReference>
<dbReference type="SUPFAM" id="SSF52540">
    <property type="entry name" value="P-loop containing nucleoside triphosphate hydrolases"/>
    <property type="match status" value="1"/>
</dbReference>
<keyword evidence="2" id="KW-0067">ATP-binding</keyword>
<evidence type="ECO:0000259" key="5">
    <source>
        <dbReference type="SMART" id="SM00534"/>
    </source>
</evidence>
<feature type="transmembrane region" description="Helical" evidence="4">
    <location>
        <begin position="162"/>
        <end position="188"/>
    </location>
</feature>
<dbReference type="RefSeq" id="WP_107544809.1">
    <property type="nucleotide sequence ID" value="NZ_PZFQ01000005.1"/>
</dbReference>
<evidence type="ECO:0000256" key="2">
    <source>
        <dbReference type="ARBA" id="ARBA00022840"/>
    </source>
</evidence>
<dbReference type="GO" id="GO:0006298">
    <property type="term" value="P:mismatch repair"/>
    <property type="evidence" value="ECO:0007669"/>
    <property type="project" value="InterPro"/>
</dbReference>
<organism evidence="6 7">
    <name type="scientific">Staphylococcus succinus</name>
    <dbReference type="NCBI Taxonomy" id="61015"/>
    <lineage>
        <taxon>Bacteria</taxon>
        <taxon>Bacillati</taxon>
        <taxon>Bacillota</taxon>
        <taxon>Bacilli</taxon>
        <taxon>Bacillales</taxon>
        <taxon>Staphylococcaceae</taxon>
        <taxon>Staphylococcus</taxon>
    </lineage>
</organism>
<dbReference type="AlphaFoldDB" id="A0A9Q6HQV8"/>
<feature type="domain" description="DNA mismatch repair proteins mutS family" evidence="5">
    <location>
        <begin position="345"/>
        <end position="530"/>
    </location>
</feature>
<dbReference type="SMART" id="SM00534">
    <property type="entry name" value="MUTSac"/>
    <property type="match status" value="1"/>
</dbReference>
<dbReference type="Pfam" id="PF00488">
    <property type="entry name" value="MutS_V"/>
    <property type="match status" value="1"/>
</dbReference>